<evidence type="ECO:0000313" key="1">
    <source>
        <dbReference type="EMBL" id="KAI5673087.1"/>
    </source>
</evidence>
<organism evidence="1 2">
    <name type="scientific">Catharanthus roseus</name>
    <name type="common">Madagascar periwinkle</name>
    <name type="synonym">Vinca rosea</name>
    <dbReference type="NCBI Taxonomy" id="4058"/>
    <lineage>
        <taxon>Eukaryota</taxon>
        <taxon>Viridiplantae</taxon>
        <taxon>Streptophyta</taxon>
        <taxon>Embryophyta</taxon>
        <taxon>Tracheophyta</taxon>
        <taxon>Spermatophyta</taxon>
        <taxon>Magnoliopsida</taxon>
        <taxon>eudicotyledons</taxon>
        <taxon>Gunneridae</taxon>
        <taxon>Pentapetalae</taxon>
        <taxon>asterids</taxon>
        <taxon>lamiids</taxon>
        <taxon>Gentianales</taxon>
        <taxon>Apocynaceae</taxon>
        <taxon>Rauvolfioideae</taxon>
        <taxon>Vinceae</taxon>
        <taxon>Catharanthinae</taxon>
        <taxon>Catharanthus</taxon>
    </lineage>
</organism>
<reference evidence="2" key="1">
    <citation type="journal article" date="2023" name="Nat. Plants">
        <title>Single-cell RNA sequencing provides a high-resolution roadmap for understanding the multicellular compartmentation of specialized metabolism.</title>
        <authorList>
            <person name="Sun S."/>
            <person name="Shen X."/>
            <person name="Li Y."/>
            <person name="Li Y."/>
            <person name="Wang S."/>
            <person name="Li R."/>
            <person name="Zhang H."/>
            <person name="Shen G."/>
            <person name="Guo B."/>
            <person name="Wei J."/>
            <person name="Xu J."/>
            <person name="St-Pierre B."/>
            <person name="Chen S."/>
            <person name="Sun C."/>
        </authorList>
    </citation>
    <scope>NUCLEOTIDE SEQUENCE [LARGE SCALE GENOMIC DNA]</scope>
</reference>
<sequence>MEEVPGCVHPGPIVPDIWTWSRVRVLQPQLLRHVQQDPLAPLGAMWCTLFDCNQLPTHVLLTNRDQLDFMSSDQRQHIKGGTMLPVEELSNPTDDYIRGYRDITRVYIGNPTNRDTRTAGYQPVGVEDG</sequence>
<comment type="caution">
    <text evidence="1">The sequence shown here is derived from an EMBL/GenBank/DDBJ whole genome shotgun (WGS) entry which is preliminary data.</text>
</comment>
<accession>A0ACC0BK67</accession>
<dbReference type="EMBL" id="CM044703">
    <property type="protein sequence ID" value="KAI5673087.1"/>
    <property type="molecule type" value="Genomic_DNA"/>
</dbReference>
<protein>
    <submittedName>
        <fullName evidence="1">Uncharacterized protein</fullName>
    </submittedName>
</protein>
<evidence type="ECO:0000313" key="2">
    <source>
        <dbReference type="Proteomes" id="UP001060085"/>
    </source>
</evidence>
<proteinExistence type="predicted"/>
<dbReference type="Proteomes" id="UP001060085">
    <property type="component" value="Linkage Group LG03"/>
</dbReference>
<keyword evidence="2" id="KW-1185">Reference proteome</keyword>
<name>A0ACC0BK67_CATRO</name>
<gene>
    <name evidence="1" type="ORF">M9H77_13451</name>
</gene>